<dbReference type="PANTHER" id="PTHR48043:SF159">
    <property type="entry name" value="EG:EG0003.4 PROTEIN-RELATED"/>
    <property type="match status" value="1"/>
</dbReference>
<name>A0A9P0HIE1_NEZVI</name>
<dbReference type="EMBL" id="OV725081">
    <property type="protein sequence ID" value="CAH1402302.1"/>
    <property type="molecule type" value="Genomic_DNA"/>
</dbReference>
<evidence type="ECO:0000256" key="5">
    <source>
        <dbReference type="ARBA" id="ARBA00022692"/>
    </source>
</evidence>
<evidence type="ECO:0000256" key="9">
    <source>
        <dbReference type="ARBA" id="ARBA00023180"/>
    </source>
</evidence>
<dbReference type="FunFam" id="3.40.50.2000:FF:000050">
    <property type="entry name" value="UDP-glucuronosyltransferase"/>
    <property type="match status" value="1"/>
</dbReference>
<evidence type="ECO:0000256" key="2">
    <source>
        <dbReference type="ARBA" id="ARBA00009995"/>
    </source>
</evidence>
<dbReference type="AlphaFoldDB" id="A0A9P0HIE1"/>
<evidence type="ECO:0000256" key="6">
    <source>
        <dbReference type="ARBA" id="ARBA00022824"/>
    </source>
</evidence>
<keyword evidence="14" id="KW-1185">Reference proteome</keyword>
<dbReference type="SUPFAM" id="SSF53756">
    <property type="entry name" value="UDP-Glycosyltransferase/glycogen phosphorylase"/>
    <property type="match status" value="1"/>
</dbReference>
<evidence type="ECO:0000256" key="4">
    <source>
        <dbReference type="ARBA" id="ARBA00022679"/>
    </source>
</evidence>
<reference evidence="13" key="1">
    <citation type="submission" date="2022-01" db="EMBL/GenBank/DDBJ databases">
        <authorList>
            <person name="King R."/>
        </authorList>
    </citation>
    <scope>NUCLEOTIDE SEQUENCE</scope>
</reference>
<evidence type="ECO:0000313" key="12">
    <source>
        <dbReference type="EMBL" id="CAH1402299.1"/>
    </source>
</evidence>
<dbReference type="EMBL" id="OV725081">
    <property type="protein sequence ID" value="CAH1402299.1"/>
    <property type="molecule type" value="Genomic_DNA"/>
</dbReference>
<sequence>MEKTLWILIIFLAIGLTKTANILILLPLPLYSHTNTFLPIFKELATRGHNITMVSPYPQKQILPNWTDITIDISIFKIFMDETIKEFMSHNVYLFYFAFWRFCSNVMELAYQDKNLQKLIHSEELSYDLLILEPFFAQESLIAFGHKMNVPVIALHPISLSPWPAHLSGNEFSLSLSPNYRTGYTSRMTLTQRLDNTFINLIEFFTAYFLYLPQQEKLMEDYMVYPGYKNRPPILDMLKNVSLTLIDYHHSVGYVNPLQPNTIPVGGLSLKHADQLPKDLKDIIEESNSAVIYLSFGSHVSGGDVSAKILKALLEAFEKLDQRVLMKWENVNIANKPKNVEIRKWFPQPSVLAHPNVHLFISHGGLHGITEASFYGVPILGIPFFSDQEYNLRFVEQLGTGLTLLQKDVSKDSLLNAIHELLNNSSYRETALKRSQIVNDRPHSALESAVYWVEYVLRHEGARHLRPARLDLSIHQLLLFDIMLLFSFTVVIITLIIVVCIKCSFLLLTKMKNRSKKNM</sequence>
<evidence type="ECO:0000256" key="7">
    <source>
        <dbReference type="ARBA" id="ARBA00022989"/>
    </source>
</evidence>
<keyword evidence="3" id="KW-0328">Glycosyltransferase</keyword>
<evidence type="ECO:0000313" key="13">
    <source>
        <dbReference type="EMBL" id="CAH1402302.1"/>
    </source>
</evidence>
<protein>
    <recommendedName>
        <fullName evidence="15">UDP-glucuronosyltransferase</fullName>
    </recommendedName>
</protein>
<feature type="transmembrane region" description="Helical" evidence="11">
    <location>
        <begin position="482"/>
        <end position="509"/>
    </location>
</feature>
<keyword evidence="6" id="KW-0256">Endoplasmic reticulum</keyword>
<evidence type="ECO:0000256" key="11">
    <source>
        <dbReference type="SAM" id="Phobius"/>
    </source>
</evidence>
<keyword evidence="8 11" id="KW-0472">Membrane</keyword>
<dbReference type="CDD" id="cd03784">
    <property type="entry name" value="GT1_Gtf-like"/>
    <property type="match status" value="1"/>
</dbReference>
<dbReference type="GO" id="GO:0005783">
    <property type="term" value="C:endoplasmic reticulum"/>
    <property type="evidence" value="ECO:0007669"/>
    <property type="project" value="UniProtKB-SubCell"/>
</dbReference>
<organism evidence="13 14">
    <name type="scientific">Nezara viridula</name>
    <name type="common">Southern green stink bug</name>
    <name type="synonym">Cimex viridulus</name>
    <dbReference type="NCBI Taxonomy" id="85310"/>
    <lineage>
        <taxon>Eukaryota</taxon>
        <taxon>Metazoa</taxon>
        <taxon>Ecdysozoa</taxon>
        <taxon>Arthropoda</taxon>
        <taxon>Hexapoda</taxon>
        <taxon>Insecta</taxon>
        <taxon>Pterygota</taxon>
        <taxon>Neoptera</taxon>
        <taxon>Paraneoptera</taxon>
        <taxon>Hemiptera</taxon>
        <taxon>Heteroptera</taxon>
        <taxon>Panheteroptera</taxon>
        <taxon>Pentatomomorpha</taxon>
        <taxon>Pentatomoidea</taxon>
        <taxon>Pentatomidae</taxon>
        <taxon>Pentatominae</taxon>
        <taxon>Nezara</taxon>
    </lineage>
</organism>
<evidence type="ECO:0000256" key="8">
    <source>
        <dbReference type="ARBA" id="ARBA00023136"/>
    </source>
</evidence>
<dbReference type="PANTHER" id="PTHR48043">
    <property type="entry name" value="EG:EG0003.4 PROTEIN-RELATED"/>
    <property type="match status" value="1"/>
</dbReference>
<dbReference type="Gene3D" id="3.40.50.2000">
    <property type="entry name" value="Glycogen Phosphorylase B"/>
    <property type="match status" value="2"/>
</dbReference>
<evidence type="ECO:0008006" key="15">
    <source>
        <dbReference type="Google" id="ProtNLM"/>
    </source>
</evidence>
<evidence type="ECO:0000256" key="10">
    <source>
        <dbReference type="ARBA" id="ARBA00046288"/>
    </source>
</evidence>
<accession>A0A9P0HIE1</accession>
<dbReference type="OrthoDB" id="5835829at2759"/>
<proteinExistence type="inferred from homology"/>
<gene>
    <name evidence="12" type="ORF">NEZAVI_LOCUS11156</name>
    <name evidence="13" type="ORF">NEZAVI_LOCUS11158</name>
</gene>
<dbReference type="GO" id="GO:0008194">
    <property type="term" value="F:UDP-glycosyltransferase activity"/>
    <property type="evidence" value="ECO:0007669"/>
    <property type="project" value="InterPro"/>
</dbReference>
<evidence type="ECO:0000313" key="14">
    <source>
        <dbReference type="Proteomes" id="UP001152798"/>
    </source>
</evidence>
<evidence type="ECO:0000256" key="1">
    <source>
        <dbReference type="ARBA" id="ARBA00004240"/>
    </source>
</evidence>
<comment type="subcellular location">
    <subcellularLocation>
        <location evidence="10">Endomembrane system</location>
        <topology evidence="10">Single-pass type I membrane protein</topology>
    </subcellularLocation>
    <subcellularLocation>
        <location evidence="1">Endoplasmic reticulum</location>
    </subcellularLocation>
</comment>
<keyword evidence="4" id="KW-0808">Transferase</keyword>
<keyword evidence="7 11" id="KW-1133">Transmembrane helix</keyword>
<evidence type="ECO:0000256" key="3">
    <source>
        <dbReference type="ARBA" id="ARBA00022676"/>
    </source>
</evidence>
<dbReference type="InterPro" id="IPR050271">
    <property type="entry name" value="UDP-glycosyltransferase"/>
</dbReference>
<dbReference type="Proteomes" id="UP001152798">
    <property type="component" value="Chromosome 5"/>
</dbReference>
<comment type="similarity">
    <text evidence="2">Belongs to the UDP-glycosyltransferase family.</text>
</comment>
<keyword evidence="5 11" id="KW-0812">Transmembrane</keyword>
<dbReference type="InterPro" id="IPR002213">
    <property type="entry name" value="UDP_glucos_trans"/>
</dbReference>
<dbReference type="Pfam" id="PF00201">
    <property type="entry name" value="UDPGT"/>
    <property type="match status" value="1"/>
</dbReference>
<keyword evidence="9" id="KW-0325">Glycoprotein</keyword>